<proteinExistence type="predicted"/>
<gene>
    <name evidence="1" type="ORF">BpHYR1_020689</name>
</gene>
<sequence length="111" mass="12938">MFQVNDLINPYLIPIKLLLPNSWLSILTYLTVQSNDVPTIKNYVVQNIQFEYLDRDSCCIRREAFSSGSFSMSNCSIRKFMNLLWFSNNVVGYFVDDNNNKDGICYKRKCA</sequence>
<dbReference type="EMBL" id="REGN01000269">
    <property type="protein sequence ID" value="RNA43147.1"/>
    <property type="molecule type" value="Genomic_DNA"/>
</dbReference>
<organism evidence="1 2">
    <name type="scientific">Brachionus plicatilis</name>
    <name type="common">Marine rotifer</name>
    <name type="synonym">Brachionus muelleri</name>
    <dbReference type="NCBI Taxonomy" id="10195"/>
    <lineage>
        <taxon>Eukaryota</taxon>
        <taxon>Metazoa</taxon>
        <taxon>Spiralia</taxon>
        <taxon>Gnathifera</taxon>
        <taxon>Rotifera</taxon>
        <taxon>Eurotatoria</taxon>
        <taxon>Monogononta</taxon>
        <taxon>Pseudotrocha</taxon>
        <taxon>Ploima</taxon>
        <taxon>Brachionidae</taxon>
        <taxon>Brachionus</taxon>
    </lineage>
</organism>
<dbReference type="AlphaFoldDB" id="A0A3M7T5D9"/>
<reference evidence="1 2" key="1">
    <citation type="journal article" date="2018" name="Sci. Rep.">
        <title>Genomic signatures of local adaptation to the degree of environmental predictability in rotifers.</title>
        <authorList>
            <person name="Franch-Gras L."/>
            <person name="Hahn C."/>
            <person name="Garcia-Roger E.M."/>
            <person name="Carmona M.J."/>
            <person name="Serra M."/>
            <person name="Gomez A."/>
        </authorList>
    </citation>
    <scope>NUCLEOTIDE SEQUENCE [LARGE SCALE GENOMIC DNA]</scope>
    <source>
        <strain evidence="1">HYR1</strain>
    </source>
</reference>
<comment type="caution">
    <text evidence="1">The sequence shown here is derived from an EMBL/GenBank/DDBJ whole genome shotgun (WGS) entry which is preliminary data.</text>
</comment>
<name>A0A3M7T5D9_BRAPC</name>
<dbReference type="Proteomes" id="UP000276133">
    <property type="component" value="Unassembled WGS sequence"/>
</dbReference>
<keyword evidence="2" id="KW-1185">Reference proteome</keyword>
<evidence type="ECO:0000313" key="2">
    <source>
        <dbReference type="Proteomes" id="UP000276133"/>
    </source>
</evidence>
<accession>A0A3M7T5D9</accession>
<evidence type="ECO:0000313" key="1">
    <source>
        <dbReference type="EMBL" id="RNA43147.1"/>
    </source>
</evidence>
<protein>
    <submittedName>
        <fullName evidence="1">Uncharacterized protein</fullName>
    </submittedName>
</protein>